<dbReference type="RefSeq" id="WP_197724528.1">
    <property type="nucleotide sequence ID" value="NZ_LR214951.1"/>
</dbReference>
<dbReference type="Gene3D" id="3.40.930.10">
    <property type="entry name" value="Mannitol-specific EII, Chain A"/>
    <property type="match status" value="1"/>
</dbReference>
<protein>
    <recommendedName>
        <fullName evidence="9">Ascorbate-specific PTS system EIIA component</fullName>
    </recommendedName>
    <alternativeName>
        <fullName evidence="10">Ascorbate-specific phosphotransferase enzyme IIA component</fullName>
    </alternativeName>
</protein>
<evidence type="ECO:0000256" key="8">
    <source>
        <dbReference type="ARBA" id="ARBA00037387"/>
    </source>
</evidence>
<keyword evidence="4" id="KW-0597">Phosphoprotein</keyword>
<keyword evidence="6" id="KW-0598">Phosphotransferase system</keyword>
<evidence type="ECO:0000256" key="9">
    <source>
        <dbReference type="ARBA" id="ARBA00041175"/>
    </source>
</evidence>
<comment type="function">
    <text evidence="8">The phosphoenolpyruvate-dependent sugar phosphotransferase system (sugar PTS), a major carbohydrate active transport system, catalyzes the phosphorylation of incoming sugar substrates concomitantly with their translocation across the cell membrane. The enzyme II UlaABC PTS system is involved in ascorbate transport.</text>
</comment>
<evidence type="ECO:0000256" key="7">
    <source>
        <dbReference type="ARBA" id="ARBA00022777"/>
    </source>
</evidence>
<sequence length="159" mass="17979">MAKINLLEILKKHKTVNLNLEAKDWKEAVYLATKPLIDKNLVLNSYYEAIIKSTVEHGPYYIIADNLAMPHASSDSGVNENSFSLITLKKPVYFDNDERPVRILITLAATSPEVHTSEALPQIAAVFEEEKTINEILNAKNDEEVFAIIEKIDFTKYLS</sequence>
<comment type="subcellular location">
    <subcellularLocation>
        <location evidence="1">Cytoplasm</location>
    </subcellularLocation>
</comment>
<feature type="domain" description="PTS EIIA type-2" evidence="11">
    <location>
        <begin position="9"/>
        <end position="152"/>
    </location>
</feature>
<evidence type="ECO:0000313" key="13">
    <source>
        <dbReference type="Proteomes" id="UP000289440"/>
    </source>
</evidence>
<dbReference type="AlphaFoldDB" id="A0A449A4G9"/>
<dbReference type="PROSITE" id="PS51094">
    <property type="entry name" value="PTS_EIIA_TYPE_2"/>
    <property type="match status" value="1"/>
</dbReference>
<dbReference type="SUPFAM" id="SSF55804">
    <property type="entry name" value="Phoshotransferase/anion transport protein"/>
    <property type="match status" value="1"/>
</dbReference>
<dbReference type="InterPro" id="IPR016152">
    <property type="entry name" value="PTrfase/Anion_transptr"/>
</dbReference>
<evidence type="ECO:0000313" key="12">
    <source>
        <dbReference type="EMBL" id="VEU59063.1"/>
    </source>
</evidence>
<dbReference type="GO" id="GO:0009401">
    <property type="term" value="P:phosphoenolpyruvate-dependent sugar phosphotransferase system"/>
    <property type="evidence" value="ECO:0007669"/>
    <property type="project" value="UniProtKB-KW"/>
</dbReference>
<dbReference type="InterPro" id="IPR002178">
    <property type="entry name" value="PTS_EIIA_type-2_dom"/>
</dbReference>
<organism evidence="12 13">
    <name type="scientific">Mesomycoplasma neurolyticum</name>
    <dbReference type="NCBI Taxonomy" id="2120"/>
    <lineage>
        <taxon>Bacteria</taxon>
        <taxon>Bacillati</taxon>
        <taxon>Mycoplasmatota</taxon>
        <taxon>Mycoplasmoidales</taxon>
        <taxon>Metamycoplasmataceae</taxon>
        <taxon>Mesomycoplasma</taxon>
    </lineage>
</organism>
<evidence type="ECO:0000256" key="5">
    <source>
        <dbReference type="ARBA" id="ARBA00022679"/>
    </source>
</evidence>
<gene>
    <name evidence="12" type="primary">ulaC_1</name>
    <name evidence="12" type="ORF">NCTC10166_00014</name>
</gene>
<dbReference type="PROSITE" id="PS00372">
    <property type="entry name" value="PTS_EIIA_TYPE_2_HIS"/>
    <property type="match status" value="1"/>
</dbReference>
<dbReference type="Proteomes" id="UP000289440">
    <property type="component" value="Chromosome"/>
</dbReference>
<evidence type="ECO:0000256" key="2">
    <source>
        <dbReference type="ARBA" id="ARBA00022448"/>
    </source>
</evidence>
<dbReference type="InterPro" id="IPR051351">
    <property type="entry name" value="Ascorbate-PTS_EIIA_comp"/>
</dbReference>
<proteinExistence type="predicted"/>
<reference evidence="12 13" key="1">
    <citation type="submission" date="2019-01" db="EMBL/GenBank/DDBJ databases">
        <authorList>
            <consortium name="Pathogen Informatics"/>
        </authorList>
    </citation>
    <scope>NUCLEOTIDE SEQUENCE [LARGE SCALE GENOMIC DNA]</scope>
    <source>
        <strain evidence="12 13">NCTC10166</strain>
    </source>
</reference>
<keyword evidence="3" id="KW-0963">Cytoplasm</keyword>
<keyword evidence="7" id="KW-0418">Kinase</keyword>
<dbReference type="GO" id="GO:0005737">
    <property type="term" value="C:cytoplasm"/>
    <property type="evidence" value="ECO:0007669"/>
    <property type="project" value="UniProtKB-SubCell"/>
</dbReference>
<dbReference type="EMBL" id="LR214951">
    <property type="protein sequence ID" value="VEU59063.1"/>
    <property type="molecule type" value="Genomic_DNA"/>
</dbReference>
<name>A0A449A4G9_9BACT</name>
<keyword evidence="2" id="KW-0813">Transport</keyword>
<dbReference type="GO" id="GO:0016301">
    <property type="term" value="F:kinase activity"/>
    <property type="evidence" value="ECO:0007669"/>
    <property type="project" value="UniProtKB-KW"/>
</dbReference>
<dbReference type="PANTHER" id="PTHR36203">
    <property type="entry name" value="ASCORBATE-SPECIFIC PTS SYSTEM EIIA COMPONENT"/>
    <property type="match status" value="1"/>
</dbReference>
<dbReference type="PANTHER" id="PTHR36203:SF1">
    <property type="entry name" value="ASCORBATE-SPECIFIC PTS SYSTEM EIIA COMPONENT"/>
    <property type="match status" value="1"/>
</dbReference>
<evidence type="ECO:0000256" key="6">
    <source>
        <dbReference type="ARBA" id="ARBA00022683"/>
    </source>
</evidence>
<evidence type="ECO:0000256" key="10">
    <source>
        <dbReference type="ARBA" id="ARBA00042072"/>
    </source>
</evidence>
<accession>A0A449A4G9</accession>
<evidence type="ECO:0000256" key="4">
    <source>
        <dbReference type="ARBA" id="ARBA00022553"/>
    </source>
</evidence>
<evidence type="ECO:0000259" key="11">
    <source>
        <dbReference type="PROSITE" id="PS51094"/>
    </source>
</evidence>
<keyword evidence="13" id="KW-1185">Reference proteome</keyword>
<dbReference type="KEGG" id="mnu:NCTC10166_00014"/>
<keyword evidence="5 12" id="KW-0808">Transferase</keyword>
<evidence type="ECO:0000256" key="1">
    <source>
        <dbReference type="ARBA" id="ARBA00004496"/>
    </source>
</evidence>
<dbReference type="Pfam" id="PF00359">
    <property type="entry name" value="PTS_EIIA_2"/>
    <property type="match status" value="1"/>
</dbReference>
<evidence type="ECO:0000256" key="3">
    <source>
        <dbReference type="ARBA" id="ARBA00022490"/>
    </source>
</evidence>